<dbReference type="Gene3D" id="3.30.420.10">
    <property type="entry name" value="Ribonuclease H-like superfamily/Ribonuclease H"/>
    <property type="match status" value="1"/>
</dbReference>
<name>A0A0B7KBC7_BIOOC</name>
<gene>
    <name evidence="1" type="ORF">BN869_000008825_1</name>
</gene>
<accession>A0A0B7KBC7</accession>
<sequence>MPSGYKHGDTPKRAMVRGTISYLESQGLPVNKSAIFRHFELSRSQGYAALNIPASRRNDPEWEETRGRPSKITEADQQKMESILWDEQYENVNLNWSKLAKEAGLETECNARTLHRTMGTMGYRRCMGCSRCWVHKKTREKRVEHAERMLETFAQPQDWHAVRFSGELHFGFGLDGKVRLLPKLGEKYCQGCTDQPVATAWARDIKRVHAWAAIGYDFKSELLFYDESTSPNNSGVISMQDYCDKVLDGVVKTWILAEGAQPFVLEEDIESFAHGAASKVNPAQQWKEENGLRCHFNCLDSPDLNPLDSLWPPHKQWATQPLENWDTEGLKQAVRDAWANIEQPKVNAWVDSMPQRLRQVVENEGKMFPW</sequence>
<protein>
    <submittedName>
        <fullName evidence="1">Uncharacterized protein</fullName>
    </submittedName>
</protein>
<dbReference type="AlphaFoldDB" id="A0A0B7KBC7"/>
<dbReference type="EMBL" id="CDPU01000030">
    <property type="protein sequence ID" value="CEO52767.1"/>
    <property type="molecule type" value="Genomic_DNA"/>
</dbReference>
<organism evidence="1">
    <name type="scientific">Bionectria ochroleuca</name>
    <name type="common">Gliocladium roseum</name>
    <dbReference type="NCBI Taxonomy" id="29856"/>
    <lineage>
        <taxon>Eukaryota</taxon>
        <taxon>Fungi</taxon>
        <taxon>Dikarya</taxon>
        <taxon>Ascomycota</taxon>
        <taxon>Pezizomycotina</taxon>
        <taxon>Sordariomycetes</taxon>
        <taxon>Hypocreomycetidae</taxon>
        <taxon>Hypocreales</taxon>
        <taxon>Bionectriaceae</taxon>
        <taxon>Clonostachys</taxon>
    </lineage>
</organism>
<dbReference type="InterPro" id="IPR036397">
    <property type="entry name" value="RNaseH_sf"/>
</dbReference>
<reference evidence="1" key="1">
    <citation type="submission" date="2015-01" db="EMBL/GenBank/DDBJ databases">
        <authorList>
            <person name="Durling Mikael"/>
        </authorList>
    </citation>
    <scope>NUCLEOTIDE SEQUENCE</scope>
</reference>
<dbReference type="GO" id="GO:0003676">
    <property type="term" value="F:nucleic acid binding"/>
    <property type="evidence" value="ECO:0007669"/>
    <property type="project" value="InterPro"/>
</dbReference>
<evidence type="ECO:0000313" key="1">
    <source>
        <dbReference type="EMBL" id="CEO52767.1"/>
    </source>
</evidence>
<proteinExistence type="predicted"/>